<dbReference type="AlphaFoldDB" id="A0ABD5QK68"/>
<evidence type="ECO:0000313" key="4">
    <source>
        <dbReference type="Proteomes" id="UP001595925"/>
    </source>
</evidence>
<keyword evidence="1" id="KW-0472">Membrane</keyword>
<evidence type="ECO:0000256" key="1">
    <source>
        <dbReference type="SAM" id="Phobius"/>
    </source>
</evidence>
<feature type="transmembrane region" description="Helical" evidence="1">
    <location>
        <begin position="170"/>
        <end position="191"/>
    </location>
</feature>
<gene>
    <name evidence="3" type="ORF">ACFPFO_20560</name>
</gene>
<keyword evidence="3" id="KW-0378">Hydrolase</keyword>
<reference evidence="3 4" key="1">
    <citation type="journal article" date="2019" name="Int. J. Syst. Evol. Microbiol.">
        <title>The Global Catalogue of Microorganisms (GCM) 10K type strain sequencing project: providing services to taxonomists for standard genome sequencing and annotation.</title>
        <authorList>
            <consortium name="The Broad Institute Genomics Platform"/>
            <consortium name="The Broad Institute Genome Sequencing Center for Infectious Disease"/>
            <person name="Wu L."/>
            <person name="Ma J."/>
        </authorList>
    </citation>
    <scope>NUCLEOTIDE SEQUENCE [LARGE SCALE GENOMIC DNA]</scope>
    <source>
        <strain evidence="3 4">CGMCC 1.15824</strain>
    </source>
</reference>
<feature type="transmembrane region" description="Helical" evidence="1">
    <location>
        <begin position="257"/>
        <end position="276"/>
    </location>
</feature>
<dbReference type="EC" id="3.4.-.-" evidence="3"/>
<dbReference type="InterPro" id="IPR042150">
    <property type="entry name" value="MmRce1-like"/>
</dbReference>
<feature type="transmembrane region" description="Helical" evidence="1">
    <location>
        <begin position="95"/>
        <end position="118"/>
    </location>
</feature>
<keyword evidence="1" id="KW-1133">Transmembrane helix</keyword>
<name>A0ABD5QK68_9EURY</name>
<dbReference type="GO" id="GO:0004175">
    <property type="term" value="F:endopeptidase activity"/>
    <property type="evidence" value="ECO:0007669"/>
    <property type="project" value="UniProtKB-ARBA"/>
</dbReference>
<dbReference type="Proteomes" id="UP001595925">
    <property type="component" value="Unassembled WGS sequence"/>
</dbReference>
<organism evidence="3 4">
    <name type="scientific">Saliphagus infecundisoli</name>
    <dbReference type="NCBI Taxonomy" id="1849069"/>
    <lineage>
        <taxon>Archaea</taxon>
        <taxon>Methanobacteriati</taxon>
        <taxon>Methanobacteriota</taxon>
        <taxon>Stenosarchaea group</taxon>
        <taxon>Halobacteria</taxon>
        <taxon>Halobacteriales</taxon>
        <taxon>Natrialbaceae</taxon>
        <taxon>Saliphagus</taxon>
    </lineage>
</organism>
<feature type="domain" description="CAAX prenyl protease 2/Lysostaphin resistance protein A-like" evidence="2">
    <location>
        <begin position="142"/>
        <end position="240"/>
    </location>
</feature>
<feature type="transmembrane region" description="Helical" evidence="1">
    <location>
        <begin position="51"/>
        <end position="75"/>
    </location>
</feature>
<evidence type="ECO:0000313" key="3">
    <source>
        <dbReference type="EMBL" id="MFC4990093.1"/>
    </source>
</evidence>
<feature type="transmembrane region" description="Helical" evidence="1">
    <location>
        <begin position="12"/>
        <end position="39"/>
    </location>
</feature>
<dbReference type="Pfam" id="PF02517">
    <property type="entry name" value="Rce1-like"/>
    <property type="match status" value="1"/>
</dbReference>
<dbReference type="PANTHER" id="PTHR35797:SF1">
    <property type="entry name" value="PROTEASE"/>
    <property type="match status" value="1"/>
</dbReference>
<feature type="transmembrane region" description="Helical" evidence="1">
    <location>
        <begin position="228"/>
        <end position="251"/>
    </location>
</feature>
<protein>
    <submittedName>
        <fullName evidence="3">CPBP family intramembrane glutamic endopeptidase</fullName>
        <ecNumber evidence="3">3.4.-.-</ecNumber>
    </submittedName>
</protein>
<sequence length="299" mass="31789">MTTTVNSRSHRLGRVGAFVSGREIATFFGLTLALSWAVWVPGAVDIVEYGALVSGIIVVGGFGPLVAAAIVTWLVGDSLRSWAGQVLDWRVRPRWYLAAVGIPLLVVAGAVLVYVVLGNSIGRSEILQEVPIYGVVLIHGLSMVSVFLVGGGQEELGWRGFALPRLLEQFTAVSASLVIGAVWAVWHLPLFVLEGSGQYGGSFVPYLIGLLALSILFTWVYRATGRSVLLVMILHASYNASAGSMEVLLPIQNAAALSWVLAGIMWVLAIGLIVVYGRDLCHGNSDDRVAVEGRAPPAA</sequence>
<feature type="transmembrane region" description="Helical" evidence="1">
    <location>
        <begin position="130"/>
        <end position="149"/>
    </location>
</feature>
<comment type="caution">
    <text evidence="3">The sequence shown here is derived from an EMBL/GenBank/DDBJ whole genome shotgun (WGS) entry which is preliminary data.</text>
</comment>
<dbReference type="RefSeq" id="WP_224830399.1">
    <property type="nucleotide sequence ID" value="NZ_JAIVEF010000058.1"/>
</dbReference>
<feature type="transmembrane region" description="Helical" evidence="1">
    <location>
        <begin position="203"/>
        <end position="221"/>
    </location>
</feature>
<keyword evidence="4" id="KW-1185">Reference proteome</keyword>
<dbReference type="PANTHER" id="PTHR35797">
    <property type="entry name" value="PROTEASE-RELATED"/>
    <property type="match status" value="1"/>
</dbReference>
<keyword evidence="1" id="KW-0812">Transmembrane</keyword>
<evidence type="ECO:0000259" key="2">
    <source>
        <dbReference type="Pfam" id="PF02517"/>
    </source>
</evidence>
<accession>A0ABD5QK68</accession>
<dbReference type="EMBL" id="JBHSJG010000061">
    <property type="protein sequence ID" value="MFC4990093.1"/>
    <property type="molecule type" value="Genomic_DNA"/>
</dbReference>
<proteinExistence type="predicted"/>
<dbReference type="GO" id="GO:0080120">
    <property type="term" value="P:CAAX-box protein maturation"/>
    <property type="evidence" value="ECO:0007669"/>
    <property type="project" value="UniProtKB-ARBA"/>
</dbReference>
<dbReference type="InterPro" id="IPR003675">
    <property type="entry name" value="Rce1/LyrA-like_dom"/>
</dbReference>